<evidence type="ECO:0000313" key="4">
    <source>
        <dbReference type="Proteomes" id="UP000242875"/>
    </source>
</evidence>
<gene>
    <name evidence="3" type="ORF">BZG36_02806</name>
</gene>
<dbReference type="InterPro" id="IPR052609">
    <property type="entry name" value="Ribosome_Biogenesis_Reg"/>
</dbReference>
<keyword evidence="4" id="KW-1185">Reference proteome</keyword>
<reference evidence="3 4" key="1">
    <citation type="journal article" date="2017" name="Mycologia">
        <title>Bifiguratus adelaidae, gen. et sp. nov., a new member of Mucoromycotina in endophytic and soil-dwelling habitats.</title>
        <authorList>
            <person name="Torres-Cruz T.J."/>
            <person name="Billingsley Tobias T.L."/>
            <person name="Almatruk M."/>
            <person name="Hesse C."/>
            <person name="Kuske C.R."/>
            <person name="Desiro A."/>
            <person name="Benucci G.M."/>
            <person name="Bonito G."/>
            <person name="Stajich J.E."/>
            <person name="Dunlap C."/>
            <person name="Arnold A.E."/>
            <person name="Porras-Alfaro A."/>
        </authorList>
    </citation>
    <scope>NUCLEOTIDE SEQUENCE [LARGE SCALE GENOMIC DNA]</scope>
    <source>
        <strain evidence="3 4">AZ0501</strain>
    </source>
</reference>
<evidence type="ECO:0000259" key="2">
    <source>
        <dbReference type="Pfam" id="PF10441"/>
    </source>
</evidence>
<dbReference type="GO" id="GO:0042254">
    <property type="term" value="P:ribosome biogenesis"/>
    <property type="evidence" value="ECO:0007669"/>
    <property type="project" value="TreeGrafter"/>
</dbReference>
<evidence type="ECO:0000256" key="1">
    <source>
        <dbReference type="SAM" id="MobiDB-lite"/>
    </source>
</evidence>
<protein>
    <recommendedName>
        <fullName evidence="2">Nucleolar 27S pre-rRNA processing Urb2/Npa2 C-terminal domain-containing protein</fullName>
    </recommendedName>
</protein>
<comment type="caution">
    <text evidence="3">The sequence shown here is derived from an EMBL/GenBank/DDBJ whole genome shotgun (WGS) entry which is preliminary data.</text>
</comment>
<dbReference type="InterPro" id="IPR018849">
    <property type="entry name" value="Urb2/Npa2_C"/>
</dbReference>
<dbReference type="SUPFAM" id="SSF48371">
    <property type="entry name" value="ARM repeat"/>
    <property type="match status" value="1"/>
</dbReference>
<dbReference type="InterPro" id="IPR016024">
    <property type="entry name" value="ARM-type_fold"/>
</dbReference>
<evidence type="ECO:0000313" key="3">
    <source>
        <dbReference type="EMBL" id="OZJ04463.1"/>
    </source>
</evidence>
<organism evidence="3 4">
    <name type="scientific">Bifiguratus adelaidae</name>
    <dbReference type="NCBI Taxonomy" id="1938954"/>
    <lineage>
        <taxon>Eukaryota</taxon>
        <taxon>Fungi</taxon>
        <taxon>Fungi incertae sedis</taxon>
        <taxon>Mucoromycota</taxon>
        <taxon>Mucoromycotina</taxon>
        <taxon>Endogonomycetes</taxon>
        <taxon>Endogonales</taxon>
        <taxon>Endogonales incertae sedis</taxon>
        <taxon>Bifiguratus</taxon>
    </lineage>
</organism>
<dbReference type="EMBL" id="MVBO01000040">
    <property type="protein sequence ID" value="OZJ04463.1"/>
    <property type="molecule type" value="Genomic_DNA"/>
</dbReference>
<sequence>MGEVHSGRVVFPTTSEGIAKALKGGGLSHADKIQIALQAWHDNHHAQTTDIREPATKKRKVVFFPLKEEFLFGWVTASLTKPVSQKEQSQNDLPVLTLNYWRLLQDLLDYFHTISSTTLVIRSPLILAYIHLVNNIAKSVNIEGADAALQLSQQQVDLLEVATTCYQLVKAGDYTQTTRATIEQYSAMVTILLRLWSHLFSHGDRETRTARVLINFVGEILDDWQAMITAAANPRKTFSLISSPNVLLPLLVFYDKHAEQGQDSSTSLHAKVENIIGFGLYHPDFILDYTSLFQYIPSDASYNMMTVLLQNQSFQRGLFATLASLLTDGQTDDNEAKKSKQGKPTQTTRKASDAEKQSVLRCIPKLYQLFLSAYRQRRRQPHGTTTVLRPLSMTESYRYVEFGMFLEFWKLIDGDFDLMSAQQHLARNAMTLPMLLYCLLDQGVHQLTNDAVSKLMATFFNQVAHACVEQLQPKSLEKRQALAYFQILNTLLRLDHDVVRGHLDRIWPALFNASFDGEATADLLLTMLDIFGRSRQLAIYIDGLTSHIMKMSNTSSVAIMNQLESSLFATRILDKFEHCVQDLPAAQVLPLCKSMTETFTGVMQNATATTSLQATLLSVYVCRFLQSMQLGPLHRKEIQRQLGTLQATGLKVLLQAKELNDTNSAWLASAMHVLYVVNQRTPFRPAGQDKLSLEKILLDARSRDQWRKRNAQLDLLLTAISMQYGYELDETATETKKAMVAAALTHLDGSRDYSTSWDGLLHHVDASRFQVALWKLLADDWLAFILPHSSEAHIHLICNIIVQSLSLWCHVDTYVTSYYGIALKLLRTADTYEFSGWRGQLVDHALDHLGGMVRMLGRLSEQSELFEPKDLYQALQTTDAFKDIVASQTYKPKADPTVGLSSLASFIKFFHIIPLEFYTRHQRNQALALVYAFDYCAWPVDGLDVRLLCRSLIAKLLVQRADGGFLESNPSLLTAFLACLPNDSAPSVHVSLDIMATVLKRALSALSTRNSASQLVSELSTWAMHNLKTSLEADNVQTVSIPCLILTTILNCIKTGIPEQEKGTLSLTSLQILSEIPSVTKRLEEKFEGVVSKLPSAKLLDSSLLQSFDAMITCGQSLILFNRQMGTDTSVNTKTERIIFDVLARVLSHFKREQYQADSDLLQAAARMLGTLWSMAAQSTQAGSVSYDRILATHWVFHRYFIQSGRDQVILGSVVEKVVPALPIDDIEACFKSVLDFAANTAHTDTDRSIGLWLLSFIITKSTEDQKRKLRTHVSKVCMFIAESTLQTASTHVLQLAFDLAAAMCAVRAWRLRASEISHMLGAICNISAAPTRLDASATQVSDNIFNAIYRLLFNISNYHRAILLECLPLFVSILQRLFHCFKSIHPNLAQTKAKNTKTKNTHAHVEVFFALFDVPLSVPCAHHFARLLVSLSQKPISAYTNDATTAHLIATSSFKAFSKHALYLLAEYFSIQIHPIATISQPDLKAALQPGLYALLDLCGEHEREALMANLDSAGKVLFRNLYSDYLKHHKYTGR</sequence>
<feature type="domain" description="Nucleolar 27S pre-rRNA processing Urb2/Npa2 C-terminal" evidence="2">
    <location>
        <begin position="1297"/>
        <end position="1535"/>
    </location>
</feature>
<dbReference type="Pfam" id="PF10441">
    <property type="entry name" value="Urb2"/>
    <property type="match status" value="1"/>
</dbReference>
<feature type="region of interest" description="Disordered" evidence="1">
    <location>
        <begin position="331"/>
        <end position="353"/>
    </location>
</feature>
<dbReference type="GO" id="GO:0005730">
    <property type="term" value="C:nucleolus"/>
    <property type="evidence" value="ECO:0007669"/>
    <property type="project" value="TreeGrafter"/>
</dbReference>
<name>A0A261Y1K1_9FUNG</name>
<accession>A0A261Y1K1</accession>
<dbReference type="PANTHER" id="PTHR15682:SF2">
    <property type="entry name" value="UNHEALTHY RIBOSOME BIOGENESIS PROTEIN 2 HOMOLOG"/>
    <property type="match status" value="1"/>
</dbReference>
<proteinExistence type="predicted"/>
<dbReference type="OrthoDB" id="160374at2759"/>
<dbReference type="PANTHER" id="PTHR15682">
    <property type="entry name" value="UNHEALTHY RIBOSOME BIOGENESIS PROTEIN 2 HOMOLOG"/>
    <property type="match status" value="1"/>
</dbReference>
<dbReference type="Proteomes" id="UP000242875">
    <property type="component" value="Unassembled WGS sequence"/>
</dbReference>